<evidence type="ECO:0000313" key="3">
    <source>
        <dbReference type="Proteomes" id="UP000292927"/>
    </source>
</evidence>
<organism evidence="2 3">
    <name type="scientific">Cuneatibacter caecimuris</name>
    <dbReference type="NCBI Taxonomy" id="1796618"/>
    <lineage>
        <taxon>Bacteria</taxon>
        <taxon>Bacillati</taxon>
        <taxon>Bacillota</taxon>
        <taxon>Clostridia</taxon>
        <taxon>Lachnospirales</taxon>
        <taxon>Lachnospiraceae</taxon>
        <taxon>Cuneatibacter</taxon>
    </lineage>
</organism>
<protein>
    <submittedName>
        <fullName evidence="2">Fe-S metabolism associated protein</fullName>
    </submittedName>
</protein>
<feature type="domain" description="Fe-S metabolism associated" evidence="1">
    <location>
        <begin position="19"/>
        <end position="131"/>
    </location>
</feature>
<dbReference type="AlphaFoldDB" id="A0A4Q7PLZ8"/>
<name>A0A4Q7PLZ8_9FIRM</name>
<dbReference type="RefSeq" id="WP_130431849.1">
    <property type="nucleotide sequence ID" value="NZ_SGXF01000001.1"/>
</dbReference>
<dbReference type="SUPFAM" id="SSF82649">
    <property type="entry name" value="SufE/NifU"/>
    <property type="match status" value="1"/>
</dbReference>
<evidence type="ECO:0000313" key="2">
    <source>
        <dbReference type="EMBL" id="RZT01919.1"/>
    </source>
</evidence>
<dbReference type="InterPro" id="IPR003808">
    <property type="entry name" value="Fe-S_metab-assoc_dom"/>
</dbReference>
<sequence length="137" mass="16405">MIQEKAEEISVVQARWKARLKRLEDCFAQCSFLLSLGLSNPGNRELRREDYRIPGCQTAIWQKVNWENGRISIRYDSDSVLVLGVLSIFQELYEEREIREIRENPPEFLEEISEEVIYREIRENGLRRYYENLFRAS</sequence>
<gene>
    <name evidence="2" type="ORF">EV209_0019</name>
</gene>
<comment type="caution">
    <text evidence="2">The sequence shown here is derived from an EMBL/GenBank/DDBJ whole genome shotgun (WGS) entry which is preliminary data.</text>
</comment>
<keyword evidence="3" id="KW-1185">Reference proteome</keyword>
<dbReference type="Proteomes" id="UP000292927">
    <property type="component" value="Unassembled WGS sequence"/>
</dbReference>
<accession>A0A4Q7PLZ8</accession>
<dbReference type="EMBL" id="SGXF01000001">
    <property type="protein sequence ID" value="RZT01919.1"/>
    <property type="molecule type" value="Genomic_DNA"/>
</dbReference>
<proteinExistence type="predicted"/>
<dbReference type="Gene3D" id="3.90.1010.10">
    <property type="match status" value="1"/>
</dbReference>
<dbReference type="Pfam" id="PF02657">
    <property type="entry name" value="SufE"/>
    <property type="match status" value="1"/>
</dbReference>
<dbReference type="OrthoDB" id="2067222at2"/>
<evidence type="ECO:0000259" key="1">
    <source>
        <dbReference type="Pfam" id="PF02657"/>
    </source>
</evidence>
<reference evidence="2 3" key="1">
    <citation type="submission" date="2019-02" db="EMBL/GenBank/DDBJ databases">
        <title>Genomic Encyclopedia of Type Strains, Phase IV (KMG-IV): sequencing the most valuable type-strain genomes for metagenomic binning, comparative biology and taxonomic classification.</title>
        <authorList>
            <person name="Goeker M."/>
        </authorList>
    </citation>
    <scope>NUCLEOTIDE SEQUENCE [LARGE SCALE GENOMIC DNA]</scope>
    <source>
        <strain evidence="2 3">DSM 29486</strain>
    </source>
</reference>